<evidence type="ECO:0000256" key="10">
    <source>
        <dbReference type="PIRSR" id="PIRSR006246-1"/>
    </source>
</evidence>
<comment type="similarity">
    <text evidence="9">Belongs to the PanD family.</text>
</comment>
<feature type="active site" description="Proton donor" evidence="9 10">
    <location>
        <position position="58"/>
    </location>
</feature>
<keyword evidence="15" id="KW-1185">Reference proteome</keyword>
<dbReference type="PIRSF" id="PIRSF006246">
    <property type="entry name" value="Asp_decarbox"/>
    <property type="match status" value="1"/>
</dbReference>
<evidence type="ECO:0000256" key="3">
    <source>
        <dbReference type="ARBA" id="ARBA00022793"/>
    </source>
</evidence>
<keyword evidence="8 9" id="KW-0670">Pyruvate</keyword>
<keyword evidence="7 9" id="KW-0704">Schiff base</keyword>
<feature type="chain" id="PRO_5039966560" description="Aspartate 1-decarboxylase alpha chain" evidence="9 13">
    <location>
        <begin position="25"/>
        <end position="127"/>
    </location>
</feature>
<dbReference type="Proteomes" id="UP001056429">
    <property type="component" value="Unassembled WGS sequence"/>
</dbReference>
<dbReference type="EMBL" id="JAGSOJ010000002">
    <property type="protein sequence ID" value="MCM1990316.1"/>
    <property type="molecule type" value="Genomic_DNA"/>
</dbReference>
<dbReference type="GO" id="GO:0015940">
    <property type="term" value="P:pantothenate biosynthetic process"/>
    <property type="evidence" value="ECO:0007669"/>
    <property type="project" value="UniProtKB-UniRule"/>
</dbReference>
<dbReference type="AlphaFoldDB" id="A0A9J6P1P6"/>
<dbReference type="Pfam" id="PF02261">
    <property type="entry name" value="Asp_decarbox"/>
    <property type="match status" value="1"/>
</dbReference>
<evidence type="ECO:0000256" key="8">
    <source>
        <dbReference type="ARBA" id="ARBA00023317"/>
    </source>
</evidence>
<feature type="binding site" evidence="9 11">
    <location>
        <position position="57"/>
    </location>
    <ligand>
        <name>substrate</name>
    </ligand>
</feature>
<evidence type="ECO:0000256" key="2">
    <source>
        <dbReference type="ARBA" id="ARBA00022655"/>
    </source>
</evidence>
<dbReference type="RefSeq" id="WP_250859352.1">
    <property type="nucleotide sequence ID" value="NZ_JAGSOJ010000002.1"/>
</dbReference>
<comment type="function">
    <text evidence="9">Catalyzes the pyruvoyl-dependent decarboxylation of aspartate to produce beta-alanine.</text>
</comment>
<comment type="subcellular location">
    <subcellularLocation>
        <location evidence="9">Cytoplasm</location>
    </subcellularLocation>
</comment>
<evidence type="ECO:0000256" key="9">
    <source>
        <dbReference type="HAMAP-Rule" id="MF_00446"/>
    </source>
</evidence>
<dbReference type="CDD" id="cd06919">
    <property type="entry name" value="Asp_decarbox"/>
    <property type="match status" value="1"/>
</dbReference>
<organism evidence="14 15">
    <name type="scientific">Oceanirhabdus seepicola</name>
    <dbReference type="NCBI Taxonomy" id="2828781"/>
    <lineage>
        <taxon>Bacteria</taxon>
        <taxon>Bacillati</taxon>
        <taxon>Bacillota</taxon>
        <taxon>Clostridia</taxon>
        <taxon>Eubacteriales</taxon>
        <taxon>Clostridiaceae</taxon>
        <taxon>Oceanirhabdus</taxon>
    </lineage>
</organism>
<comment type="PTM">
    <text evidence="9 12">Is synthesized initially as an inactive proenzyme, which is activated by self-cleavage at a specific serine bond to produce a beta-subunit with a hydroxyl group at its C-terminus and an alpha-subunit with a pyruvoyl group at its N-terminus.</text>
</comment>
<sequence>MKITMLKSKIHRATVTEAKLNYVGSITIDSNLLKESGILPYEKVQIVNNNNGARIETYTIEGEAGSGVICLNGAAARHFQKGDKVIIMAYCDMDSIDAPNHKPTVVFVNDDNTVKEVGHYEKHGEIK</sequence>
<evidence type="ECO:0000256" key="5">
    <source>
        <dbReference type="ARBA" id="ARBA00023145"/>
    </source>
</evidence>
<reference evidence="14" key="1">
    <citation type="journal article" date="2021" name="mSystems">
        <title>Bacteria and Archaea Synergistically Convert Glycine Betaine to Biogenic Methane in the Formosa Cold Seep of the South China Sea.</title>
        <authorList>
            <person name="Li L."/>
            <person name="Zhang W."/>
            <person name="Zhang S."/>
            <person name="Song L."/>
            <person name="Sun Q."/>
            <person name="Zhang H."/>
            <person name="Xiang H."/>
            <person name="Dong X."/>
        </authorList>
    </citation>
    <scope>NUCLEOTIDE SEQUENCE</scope>
    <source>
        <strain evidence="14">ZWT</strain>
    </source>
</reference>
<evidence type="ECO:0000256" key="1">
    <source>
        <dbReference type="ARBA" id="ARBA00022490"/>
    </source>
</evidence>
<feature type="binding site" evidence="9 11">
    <location>
        <begin position="73"/>
        <end position="75"/>
    </location>
    <ligand>
        <name>substrate</name>
    </ligand>
</feature>
<evidence type="ECO:0000256" key="12">
    <source>
        <dbReference type="PIRSR" id="PIRSR006246-3"/>
    </source>
</evidence>
<keyword evidence="5 9" id="KW-0865">Zymogen</keyword>
<name>A0A9J6P1P6_9CLOT</name>
<feature type="active site" description="Schiff-base intermediate with substrate; via pyruvic acid" evidence="9 10">
    <location>
        <position position="25"/>
    </location>
</feature>
<reference evidence="14" key="2">
    <citation type="submission" date="2021-04" db="EMBL/GenBank/DDBJ databases">
        <authorList>
            <person name="Dong X."/>
        </authorList>
    </citation>
    <scope>NUCLEOTIDE SEQUENCE</scope>
    <source>
        <strain evidence="14">ZWT</strain>
    </source>
</reference>
<keyword evidence="2 9" id="KW-0566">Pantothenate biosynthesis</keyword>
<dbReference type="GO" id="GO:0004068">
    <property type="term" value="F:aspartate 1-decarboxylase activity"/>
    <property type="evidence" value="ECO:0007669"/>
    <property type="project" value="UniProtKB-UniRule"/>
</dbReference>
<protein>
    <recommendedName>
        <fullName evidence="9">Aspartate 1-decarboxylase</fullName>
        <ecNumber evidence="9">4.1.1.11</ecNumber>
    </recommendedName>
    <alternativeName>
        <fullName evidence="9">Aspartate alpha-decarboxylase</fullName>
    </alternativeName>
    <component>
        <recommendedName>
            <fullName evidence="9">Aspartate 1-decarboxylase beta chain</fullName>
        </recommendedName>
    </component>
    <component>
        <recommendedName>
            <fullName evidence="9">Aspartate 1-decarboxylase alpha chain</fullName>
        </recommendedName>
    </component>
</protein>
<dbReference type="EC" id="4.1.1.11" evidence="9"/>
<comment type="caution">
    <text evidence="14">The sequence shown here is derived from an EMBL/GenBank/DDBJ whole genome shotgun (WGS) entry which is preliminary data.</text>
</comment>
<dbReference type="InterPro" id="IPR003190">
    <property type="entry name" value="Asp_decarbox"/>
</dbReference>
<gene>
    <name evidence="9" type="primary">panD</name>
    <name evidence="14" type="ORF">KDK92_11270</name>
</gene>
<evidence type="ECO:0000256" key="11">
    <source>
        <dbReference type="PIRSR" id="PIRSR006246-2"/>
    </source>
</evidence>
<comment type="subunit">
    <text evidence="9">Heterooctamer of four alpha and four beta subunits.</text>
</comment>
<dbReference type="PANTHER" id="PTHR21012:SF0">
    <property type="entry name" value="ASPARTATE 1-DECARBOXYLASE"/>
    <property type="match status" value="1"/>
</dbReference>
<feature type="modified residue" description="Pyruvic acid (Ser)" evidence="9 12">
    <location>
        <position position="25"/>
    </location>
</feature>
<keyword evidence="1 9" id="KW-0963">Cytoplasm</keyword>
<evidence type="ECO:0000256" key="6">
    <source>
        <dbReference type="ARBA" id="ARBA00023239"/>
    </source>
</evidence>
<evidence type="ECO:0000313" key="14">
    <source>
        <dbReference type="EMBL" id="MCM1990316.1"/>
    </source>
</evidence>
<proteinExistence type="inferred from homology"/>
<dbReference type="NCBIfam" id="TIGR00223">
    <property type="entry name" value="panD"/>
    <property type="match status" value="1"/>
</dbReference>
<comment type="pathway">
    <text evidence="9">Cofactor biosynthesis; (R)-pantothenate biosynthesis; beta-alanine from L-aspartate: step 1/1.</text>
</comment>
<comment type="catalytic activity">
    <reaction evidence="9">
        <text>L-aspartate + H(+) = beta-alanine + CO2</text>
        <dbReference type="Rhea" id="RHEA:19497"/>
        <dbReference type="ChEBI" id="CHEBI:15378"/>
        <dbReference type="ChEBI" id="CHEBI:16526"/>
        <dbReference type="ChEBI" id="CHEBI:29991"/>
        <dbReference type="ChEBI" id="CHEBI:57966"/>
        <dbReference type="EC" id="4.1.1.11"/>
    </reaction>
</comment>
<dbReference type="InterPro" id="IPR009010">
    <property type="entry name" value="Asp_de-COase-like_dom_sf"/>
</dbReference>
<dbReference type="PANTHER" id="PTHR21012">
    <property type="entry name" value="ASPARTATE 1-DECARBOXYLASE"/>
    <property type="match status" value="1"/>
</dbReference>
<dbReference type="Gene3D" id="2.40.40.20">
    <property type="match status" value="1"/>
</dbReference>
<accession>A0A9J6P1P6</accession>
<keyword evidence="6 9" id="KW-0456">Lyase</keyword>
<keyword evidence="3 9" id="KW-0210">Decarboxylase</keyword>
<feature type="chain" id="PRO_5039966559" description="Aspartate 1-decarboxylase beta chain" evidence="9 13">
    <location>
        <begin position="1"/>
        <end position="24"/>
    </location>
</feature>
<evidence type="ECO:0000313" key="15">
    <source>
        <dbReference type="Proteomes" id="UP001056429"/>
    </source>
</evidence>
<comment type="cofactor">
    <cofactor evidence="9 10">
        <name>pyruvate</name>
        <dbReference type="ChEBI" id="CHEBI:15361"/>
    </cofactor>
    <text evidence="9 10">Binds 1 pyruvoyl group covalently per subunit.</text>
</comment>
<keyword evidence="4 9" id="KW-0068">Autocatalytic cleavage</keyword>
<dbReference type="GO" id="GO:0006523">
    <property type="term" value="P:alanine biosynthetic process"/>
    <property type="evidence" value="ECO:0007669"/>
    <property type="project" value="InterPro"/>
</dbReference>
<dbReference type="GO" id="GO:0005829">
    <property type="term" value="C:cytosol"/>
    <property type="evidence" value="ECO:0007669"/>
    <property type="project" value="TreeGrafter"/>
</dbReference>
<evidence type="ECO:0000256" key="7">
    <source>
        <dbReference type="ARBA" id="ARBA00023270"/>
    </source>
</evidence>
<dbReference type="SUPFAM" id="SSF50692">
    <property type="entry name" value="ADC-like"/>
    <property type="match status" value="1"/>
</dbReference>
<evidence type="ECO:0000256" key="13">
    <source>
        <dbReference type="PIRSR" id="PIRSR006246-5"/>
    </source>
</evidence>
<dbReference type="HAMAP" id="MF_00446">
    <property type="entry name" value="PanD"/>
    <property type="match status" value="1"/>
</dbReference>
<evidence type="ECO:0000256" key="4">
    <source>
        <dbReference type="ARBA" id="ARBA00022813"/>
    </source>
</evidence>